<dbReference type="CDD" id="cd06225">
    <property type="entry name" value="HAMP"/>
    <property type="match status" value="1"/>
</dbReference>
<dbReference type="Proteomes" id="UP000503003">
    <property type="component" value="Chromosome 2"/>
</dbReference>
<sequence>MFKDLKLGKKLGLGFGAVLALLSIVLAIGVIALKNTDDGLMQYRGLARETNLAGNIQASMLMARMNVKDYLLTKNDLDIQEYKEYVNKMHGLLDQAKDRVTNPERIKLAQSVVSSLTTYESTFSQVVELVNQRNDVHDKQLVPNGDAMKVAIEAIIKSAYEDGNTDAVYEAGDTQKAMLMGRLFVAKFLQTNRKEDYDVAVQNMDVSMKKEIDDLTNTLQDPERKRLFSEFSHAHSQYVAAMQEIYRLIEKRNELIENTLDVLGPKIAADIESAKASVMKEQDTLGPALEANTDRSIQMTIILSVVAVIVGMVAAYILTTVITTPIHKAVDAANQLAAGDLTVNVGETSKDETGMLLAAIQNTANRLKQMIGTISGASDELASASEELAVVTDQTSQGIQQQESETEMVATAMNEMTATVHDVANNAAKAAEAANEADREATSGSAVVTQTIQSINTLSQSVNLSSEKLSGVQQDVVNISSILDVIRGIADQTNLLALNAAIEAARAGEQGRGFAVVADEVRSLASRTQGSTSEIQNIIEKLQSGTQSTVEVMNQGKQLADNCVEQASKTGNALDSITHAISVINDMNMQIASASEQQSSVAETINENVVNVKRIAEQNAVASNQTRSSSSEIARLAEQLNEMVSQFKL</sequence>
<evidence type="ECO:0000259" key="7">
    <source>
        <dbReference type="PROSITE" id="PS50885"/>
    </source>
</evidence>
<keyword evidence="2 4" id="KW-0807">Transducer</keyword>
<evidence type="ECO:0000256" key="3">
    <source>
        <dbReference type="ARBA" id="ARBA00029447"/>
    </source>
</evidence>
<dbReference type="PROSITE" id="PS50885">
    <property type="entry name" value="HAMP"/>
    <property type="match status" value="1"/>
</dbReference>
<dbReference type="PANTHER" id="PTHR32089:SF120">
    <property type="entry name" value="METHYL-ACCEPTING CHEMOTAXIS PROTEIN TLPQ"/>
    <property type="match status" value="1"/>
</dbReference>
<dbReference type="InterPro" id="IPR032255">
    <property type="entry name" value="HBM"/>
</dbReference>
<proteinExistence type="inferred from homology"/>
<dbReference type="GO" id="GO:0016020">
    <property type="term" value="C:membrane"/>
    <property type="evidence" value="ECO:0007669"/>
    <property type="project" value="UniProtKB-SubCell"/>
</dbReference>
<dbReference type="PROSITE" id="PS50111">
    <property type="entry name" value="CHEMOTAXIS_TRANSDUC_2"/>
    <property type="match status" value="1"/>
</dbReference>
<dbReference type="SUPFAM" id="SSF58104">
    <property type="entry name" value="Methyl-accepting chemotaxis protein (MCP) signaling domain"/>
    <property type="match status" value="1"/>
</dbReference>
<dbReference type="Gene3D" id="1.10.287.950">
    <property type="entry name" value="Methyl-accepting chemotaxis protein"/>
    <property type="match status" value="1"/>
</dbReference>
<dbReference type="Pfam" id="PF12729">
    <property type="entry name" value="4HB_MCP_1"/>
    <property type="match status" value="1"/>
</dbReference>
<gene>
    <name evidence="9" type="ORF">G5S32_15585</name>
</gene>
<reference evidence="9 10" key="1">
    <citation type="submission" date="2020-02" db="EMBL/GenBank/DDBJ databases">
        <title>A complete genome of a marine bacterium Vibrio sp. ZWAL4003 isolated from the mangrove sediment with the ability to degrade polysaccharides.</title>
        <authorList>
            <person name="Wu J."/>
            <person name="Qu W."/>
            <person name="Zeng R."/>
        </authorList>
    </citation>
    <scope>NUCLEOTIDE SEQUENCE [LARGE SCALE GENOMIC DNA]</scope>
    <source>
        <strain evidence="9 10">ZWAL4003</strain>
    </source>
</reference>
<dbReference type="EMBL" id="CP049332">
    <property type="protein sequence ID" value="QIH43418.1"/>
    <property type="molecule type" value="Genomic_DNA"/>
</dbReference>
<evidence type="ECO:0000313" key="10">
    <source>
        <dbReference type="Proteomes" id="UP000503003"/>
    </source>
</evidence>
<feature type="domain" description="HBM" evidence="8">
    <location>
        <begin position="45"/>
        <end position="286"/>
    </location>
</feature>
<evidence type="ECO:0000313" key="9">
    <source>
        <dbReference type="EMBL" id="QIH43418.1"/>
    </source>
</evidence>
<evidence type="ECO:0000256" key="4">
    <source>
        <dbReference type="PROSITE-ProRule" id="PRU00284"/>
    </source>
</evidence>
<comment type="similarity">
    <text evidence="3">Belongs to the methyl-accepting chemotaxis (MCP) protein family.</text>
</comment>
<comment type="subcellular location">
    <subcellularLocation>
        <location evidence="1">Membrane</location>
    </subcellularLocation>
</comment>
<dbReference type="CDD" id="cd11386">
    <property type="entry name" value="MCP_signal"/>
    <property type="match status" value="1"/>
</dbReference>
<name>A0A6G7CMZ3_9VIBR</name>
<organism evidence="9 10">
    <name type="scientific">Vibrio ziniensis</name>
    <dbReference type="NCBI Taxonomy" id="2711221"/>
    <lineage>
        <taxon>Bacteria</taxon>
        <taxon>Pseudomonadati</taxon>
        <taxon>Pseudomonadota</taxon>
        <taxon>Gammaproteobacteria</taxon>
        <taxon>Vibrionales</taxon>
        <taxon>Vibrionaceae</taxon>
        <taxon>Vibrio</taxon>
    </lineage>
</organism>
<keyword evidence="10" id="KW-1185">Reference proteome</keyword>
<dbReference type="KEGG" id="vzi:G5S32_15585"/>
<dbReference type="AlphaFoldDB" id="A0A6G7CMZ3"/>
<feature type="transmembrane region" description="Helical" evidence="5">
    <location>
        <begin position="297"/>
        <end position="318"/>
    </location>
</feature>
<feature type="domain" description="HAMP" evidence="7">
    <location>
        <begin position="320"/>
        <end position="372"/>
    </location>
</feature>
<evidence type="ECO:0000256" key="1">
    <source>
        <dbReference type="ARBA" id="ARBA00004370"/>
    </source>
</evidence>
<dbReference type="PROSITE" id="PS51753">
    <property type="entry name" value="HBM"/>
    <property type="match status" value="1"/>
</dbReference>
<keyword evidence="5" id="KW-1133">Transmembrane helix</keyword>
<dbReference type="SMART" id="SM01358">
    <property type="entry name" value="HBM"/>
    <property type="match status" value="1"/>
</dbReference>
<dbReference type="InterPro" id="IPR024478">
    <property type="entry name" value="HlyB_4HB_MCP"/>
</dbReference>
<dbReference type="FunFam" id="1.10.287.950:FF:000001">
    <property type="entry name" value="Methyl-accepting chemotaxis sensory transducer"/>
    <property type="match status" value="1"/>
</dbReference>
<dbReference type="SMART" id="SM00304">
    <property type="entry name" value="HAMP"/>
    <property type="match status" value="1"/>
</dbReference>
<feature type="domain" description="Methyl-accepting transducer" evidence="6">
    <location>
        <begin position="377"/>
        <end position="613"/>
    </location>
</feature>
<dbReference type="SMART" id="SM00283">
    <property type="entry name" value="MA"/>
    <property type="match status" value="1"/>
</dbReference>
<dbReference type="InterPro" id="IPR003660">
    <property type="entry name" value="HAMP_dom"/>
</dbReference>
<evidence type="ECO:0000259" key="6">
    <source>
        <dbReference type="PROSITE" id="PS50111"/>
    </source>
</evidence>
<dbReference type="PANTHER" id="PTHR32089">
    <property type="entry name" value="METHYL-ACCEPTING CHEMOTAXIS PROTEIN MCPB"/>
    <property type="match status" value="1"/>
</dbReference>
<dbReference type="GO" id="GO:0006935">
    <property type="term" value="P:chemotaxis"/>
    <property type="evidence" value="ECO:0007669"/>
    <property type="project" value="UniProtKB-ARBA"/>
</dbReference>
<accession>A0A6G7CMZ3</accession>
<evidence type="ECO:0000259" key="8">
    <source>
        <dbReference type="PROSITE" id="PS51753"/>
    </source>
</evidence>
<protein>
    <submittedName>
        <fullName evidence="9">HAMP domain-containing protein</fullName>
    </submittedName>
</protein>
<dbReference type="Pfam" id="PF00015">
    <property type="entry name" value="MCPsignal"/>
    <property type="match status" value="1"/>
</dbReference>
<keyword evidence="5" id="KW-0472">Membrane</keyword>
<evidence type="ECO:0000256" key="5">
    <source>
        <dbReference type="SAM" id="Phobius"/>
    </source>
</evidence>
<dbReference type="InterPro" id="IPR004089">
    <property type="entry name" value="MCPsignal_dom"/>
</dbReference>
<keyword evidence="5" id="KW-0812">Transmembrane</keyword>
<dbReference type="RefSeq" id="WP_165312953.1">
    <property type="nucleotide sequence ID" value="NZ_CP049332.1"/>
</dbReference>
<dbReference type="Pfam" id="PF00672">
    <property type="entry name" value="HAMP"/>
    <property type="match status" value="1"/>
</dbReference>
<dbReference type="GO" id="GO:0007165">
    <property type="term" value="P:signal transduction"/>
    <property type="evidence" value="ECO:0007669"/>
    <property type="project" value="UniProtKB-KW"/>
</dbReference>
<evidence type="ECO:0000256" key="2">
    <source>
        <dbReference type="ARBA" id="ARBA00023224"/>
    </source>
</evidence>